<evidence type="ECO:0000256" key="1">
    <source>
        <dbReference type="SAM" id="Phobius"/>
    </source>
</evidence>
<dbReference type="PROSITE" id="PS00018">
    <property type="entry name" value="EF_HAND_1"/>
    <property type="match status" value="1"/>
</dbReference>
<accession>A0A6H2HD49</accession>
<evidence type="ECO:0000313" key="4">
    <source>
        <dbReference type="Proteomes" id="UP000502041"/>
    </source>
</evidence>
<dbReference type="RefSeq" id="WP_168923165.1">
    <property type="nucleotide sequence ID" value="NZ_CP051461.1"/>
</dbReference>
<dbReference type="AlphaFoldDB" id="A0A6H2HD49"/>
<feature type="chain" id="PRO_5026203982" description="EF-hand domain-containing protein" evidence="2">
    <location>
        <begin position="26"/>
        <end position="415"/>
    </location>
</feature>
<evidence type="ECO:0008006" key="5">
    <source>
        <dbReference type="Google" id="ProtNLM"/>
    </source>
</evidence>
<feature type="transmembrane region" description="Helical" evidence="1">
    <location>
        <begin position="328"/>
        <end position="346"/>
    </location>
</feature>
<proteinExistence type="predicted"/>
<evidence type="ECO:0000256" key="2">
    <source>
        <dbReference type="SAM" id="SignalP"/>
    </source>
</evidence>
<dbReference type="EMBL" id="CP051461">
    <property type="protein sequence ID" value="QJC57687.1"/>
    <property type="molecule type" value="Genomic_DNA"/>
</dbReference>
<keyword evidence="2" id="KW-0732">Signal</keyword>
<feature type="signal peptide" evidence="2">
    <location>
        <begin position="1"/>
        <end position="25"/>
    </location>
</feature>
<keyword evidence="1" id="KW-0812">Transmembrane</keyword>
<dbReference type="KEGG" id="pvac:HC248_03017"/>
<sequence>MLTRFSRHCRSVLLLGLLSTSAAWAHKGSDAYLDVQQLEQASQGDTRSLSFTLSVAIKDLDAVLPLDANSDGKVSWGELKAVMPDVLTLFNQTAQLDKSSTGNTDCSLDWKAAGVERRSDGAYIRATALANCALTQPVAFKYTLLAAQDANHRLLLAGKISGKDFLSTASPLQASSVLLSPALDSAAATSGANINQSPNLSAGAALANSSQWSTLKDYFLLGVHHLLEGYDHLAFLLALVLPLQLLLRWPGGEKPRVLLHSTASVRNVWRTLLFTITAFTIGHSITLILATLGLTSASPSWVEPMIAVTIAVTALLNIRPVPWIRVDVLALLFGMIHGYGFAGLMLEAAAPTGLLPWALAGFNLGVEAGQLIAVSAWVLVSQPLLNRSWYAPVVVRGGSGLLILLASWWFYQRVI</sequence>
<name>A0A6H2HD49_9BURK</name>
<feature type="transmembrane region" description="Helical" evidence="1">
    <location>
        <begin position="272"/>
        <end position="294"/>
    </location>
</feature>
<evidence type="ECO:0000313" key="3">
    <source>
        <dbReference type="EMBL" id="QJC57687.1"/>
    </source>
</evidence>
<dbReference type="InterPro" id="IPR032809">
    <property type="entry name" value="Put_HupE_UreJ"/>
</dbReference>
<keyword evidence="1" id="KW-0472">Membrane</keyword>
<dbReference type="InterPro" id="IPR018247">
    <property type="entry name" value="EF_Hand_1_Ca_BS"/>
</dbReference>
<dbReference type="Proteomes" id="UP000502041">
    <property type="component" value="Chromosome"/>
</dbReference>
<organism evidence="3 4">
    <name type="scientific">Polaromonas vacuolata</name>
    <dbReference type="NCBI Taxonomy" id="37448"/>
    <lineage>
        <taxon>Bacteria</taxon>
        <taxon>Pseudomonadati</taxon>
        <taxon>Pseudomonadota</taxon>
        <taxon>Betaproteobacteria</taxon>
        <taxon>Burkholderiales</taxon>
        <taxon>Comamonadaceae</taxon>
        <taxon>Polaromonas</taxon>
    </lineage>
</organism>
<keyword evidence="4" id="KW-1185">Reference proteome</keyword>
<feature type="transmembrane region" description="Helical" evidence="1">
    <location>
        <begin position="389"/>
        <end position="411"/>
    </location>
</feature>
<dbReference type="Pfam" id="PF13795">
    <property type="entry name" value="HupE_UreJ_2"/>
    <property type="match status" value="1"/>
</dbReference>
<keyword evidence="1" id="KW-1133">Transmembrane helix</keyword>
<protein>
    <recommendedName>
        <fullName evidence="5">EF-hand domain-containing protein</fullName>
    </recommendedName>
</protein>
<feature type="transmembrane region" description="Helical" evidence="1">
    <location>
        <begin position="300"/>
        <end position="316"/>
    </location>
</feature>
<gene>
    <name evidence="3" type="ORF">HC248_03017</name>
</gene>
<reference evidence="3 4" key="1">
    <citation type="submission" date="2020-04" db="EMBL/GenBank/DDBJ databases">
        <title>Complete genome of a Psychrophilic, Marine, Gas Vacuolate Bacterium Polaromonas vacuolata KCTC 22033T.</title>
        <authorList>
            <person name="Hwang K."/>
            <person name="Kim K.M."/>
        </authorList>
    </citation>
    <scope>NUCLEOTIDE SEQUENCE [LARGE SCALE GENOMIC DNA]</scope>
    <source>
        <strain evidence="3 4">KCTC 22033</strain>
    </source>
</reference>